<protein>
    <recommendedName>
        <fullName evidence="1">Conserved hypothetical protein CHP02391 domain-containing protein</fullName>
    </recommendedName>
</protein>
<dbReference type="Proteomes" id="UP000198881">
    <property type="component" value="Unassembled WGS sequence"/>
</dbReference>
<organism evidence="2 3">
    <name type="scientific">Micrococcus terreus</name>
    <dbReference type="NCBI Taxonomy" id="574650"/>
    <lineage>
        <taxon>Bacteria</taxon>
        <taxon>Bacillati</taxon>
        <taxon>Actinomycetota</taxon>
        <taxon>Actinomycetes</taxon>
        <taxon>Micrococcales</taxon>
        <taxon>Micrococcaceae</taxon>
        <taxon>Micrococcus</taxon>
    </lineage>
</organism>
<name>A0A1I7MQL2_9MICC</name>
<feature type="domain" description="Conserved hypothetical protein CHP02391" evidence="1">
    <location>
        <begin position="111"/>
        <end position="235"/>
    </location>
</feature>
<dbReference type="AlphaFoldDB" id="A0A1I7MQL2"/>
<keyword evidence="3" id="KW-1185">Reference proteome</keyword>
<reference evidence="2 3" key="1">
    <citation type="submission" date="2016-10" db="EMBL/GenBank/DDBJ databases">
        <authorList>
            <person name="de Groot N.N."/>
        </authorList>
    </citation>
    <scope>NUCLEOTIDE SEQUENCE [LARGE SCALE GENOMIC DNA]</scope>
    <source>
        <strain evidence="2 3">CGMCC 1.7054</strain>
    </source>
</reference>
<evidence type="ECO:0000259" key="1">
    <source>
        <dbReference type="Pfam" id="PF09509"/>
    </source>
</evidence>
<sequence>MSGLNIEWALEQLEDFIRATTVHHVPPPSGVVSAGSYRTTDSEAEVVKRAQVAEQILDRVLPNWRSLEVSTSRKKWALHHEASLRARENLRRQEEIRKNLGDDAPELSAANLHPWVWDGASSLWQSGHFREAVEGAIRKLNAETQNKLGRRNVSETDLFNQAFSEQAPAAGKPRLYRMKNDGSSTFKSVQRGARTFAEGVFAGIRNPLAHEADQEMPEQQALEYLAALSVLARWVDESTLEVAS</sequence>
<gene>
    <name evidence="2" type="ORF">SAMN04487966_11055</name>
</gene>
<accession>A0A1I7MQL2</accession>
<evidence type="ECO:0000313" key="2">
    <source>
        <dbReference type="EMBL" id="SFV24235.1"/>
    </source>
</evidence>
<dbReference type="RefSeq" id="WP_091698696.1">
    <property type="nucleotide sequence ID" value="NZ_FPCG01000010.1"/>
</dbReference>
<proteinExistence type="predicted"/>
<dbReference type="Pfam" id="PF09509">
    <property type="entry name" value="Hypoth_Ymh"/>
    <property type="match status" value="1"/>
</dbReference>
<dbReference type="EMBL" id="FPCG01000010">
    <property type="protein sequence ID" value="SFV24235.1"/>
    <property type="molecule type" value="Genomic_DNA"/>
</dbReference>
<dbReference type="OrthoDB" id="3189478at2"/>
<evidence type="ECO:0000313" key="3">
    <source>
        <dbReference type="Proteomes" id="UP000198881"/>
    </source>
</evidence>
<dbReference type="InterPro" id="IPR012654">
    <property type="entry name" value="CHP02391"/>
</dbReference>
<dbReference type="STRING" id="574650.SAMN04487966_11055"/>